<dbReference type="Gene3D" id="3.40.50.980">
    <property type="match status" value="1"/>
</dbReference>
<sequence>MMEGARIDADRRAAMYAGGLWQERVLTDYLDVAVSAFPKRVAITHRSSSTGAETRLTYLELAECVRRVASGLVRLGVAPGDVVAYQLPNCWQFSVLHLACVRIGAISNPLMPIFRQRELRFMLEFGEAKVLVVPDRFRDFDYPSMVADIRSDLPQLEQVLVIDGKDENSFESHCLIPSSEDAALQAAVYASRRPNADQVTQLLYTSGTTGQPKGVLHTGNTLLAAARSCIT</sequence>
<evidence type="ECO:0000259" key="1">
    <source>
        <dbReference type="Pfam" id="PF00501"/>
    </source>
</evidence>
<dbReference type="Gene3D" id="3.40.50.12780">
    <property type="entry name" value="N-terminal domain of ligase-like"/>
    <property type="match status" value="1"/>
</dbReference>
<dbReference type="PANTHER" id="PTHR43767">
    <property type="entry name" value="LONG-CHAIN-FATTY-ACID--COA LIGASE"/>
    <property type="match status" value="1"/>
</dbReference>
<name>A0A382VMQ8_9ZZZZ</name>
<dbReference type="SUPFAM" id="SSF56801">
    <property type="entry name" value="Acetyl-CoA synthetase-like"/>
    <property type="match status" value="1"/>
</dbReference>
<dbReference type="PROSITE" id="PS00455">
    <property type="entry name" value="AMP_BINDING"/>
    <property type="match status" value="1"/>
</dbReference>
<reference evidence="2" key="1">
    <citation type="submission" date="2018-05" db="EMBL/GenBank/DDBJ databases">
        <authorList>
            <person name="Lanie J.A."/>
            <person name="Ng W.-L."/>
            <person name="Kazmierczak K.M."/>
            <person name="Andrzejewski T.M."/>
            <person name="Davidsen T.M."/>
            <person name="Wayne K.J."/>
            <person name="Tettelin H."/>
            <person name="Glass J.I."/>
            <person name="Rusch D."/>
            <person name="Podicherti R."/>
            <person name="Tsui H.-C.T."/>
            <person name="Winkler M.E."/>
        </authorList>
    </citation>
    <scope>NUCLEOTIDE SEQUENCE</scope>
</reference>
<dbReference type="InterPro" id="IPR050237">
    <property type="entry name" value="ATP-dep_AMP-bd_enzyme"/>
</dbReference>
<dbReference type="EMBL" id="UINC01153235">
    <property type="protein sequence ID" value="SVD47836.1"/>
    <property type="molecule type" value="Genomic_DNA"/>
</dbReference>
<gene>
    <name evidence="2" type="ORF">METZ01_LOCUS400690</name>
</gene>
<dbReference type="Pfam" id="PF00501">
    <property type="entry name" value="AMP-binding"/>
    <property type="match status" value="1"/>
</dbReference>
<organism evidence="2">
    <name type="scientific">marine metagenome</name>
    <dbReference type="NCBI Taxonomy" id="408172"/>
    <lineage>
        <taxon>unclassified sequences</taxon>
        <taxon>metagenomes</taxon>
        <taxon>ecological metagenomes</taxon>
    </lineage>
</organism>
<dbReference type="AlphaFoldDB" id="A0A382VMQ8"/>
<dbReference type="InterPro" id="IPR042099">
    <property type="entry name" value="ANL_N_sf"/>
</dbReference>
<dbReference type="InterPro" id="IPR000873">
    <property type="entry name" value="AMP-dep_synth/lig_dom"/>
</dbReference>
<dbReference type="InterPro" id="IPR020845">
    <property type="entry name" value="AMP-binding_CS"/>
</dbReference>
<dbReference type="PANTHER" id="PTHR43767:SF1">
    <property type="entry name" value="NONRIBOSOMAL PEPTIDE SYNTHASE PES1 (EUROFUNG)-RELATED"/>
    <property type="match status" value="1"/>
</dbReference>
<protein>
    <recommendedName>
        <fullName evidence="1">AMP-dependent synthetase/ligase domain-containing protein</fullName>
    </recommendedName>
</protein>
<evidence type="ECO:0000313" key="2">
    <source>
        <dbReference type="EMBL" id="SVD47836.1"/>
    </source>
</evidence>
<accession>A0A382VMQ8</accession>
<feature type="domain" description="AMP-dependent synthetase/ligase" evidence="1">
    <location>
        <begin position="32"/>
        <end position="229"/>
    </location>
</feature>
<proteinExistence type="predicted"/>
<feature type="non-terminal residue" evidence="2">
    <location>
        <position position="231"/>
    </location>
</feature>